<dbReference type="GO" id="GO:0044396">
    <property type="term" value="P:actin cortical patch organization"/>
    <property type="evidence" value="ECO:0007669"/>
    <property type="project" value="UniProtKB-ARBA"/>
</dbReference>
<protein>
    <recommendedName>
        <fullName evidence="5 7">Actin-related protein 2/3 complex subunit 5</fullName>
    </recommendedName>
</protein>
<dbReference type="GO" id="GO:0034314">
    <property type="term" value="P:Arp2/3 complex-mediated actin nucleation"/>
    <property type="evidence" value="ECO:0007669"/>
    <property type="project" value="InterPro"/>
</dbReference>
<evidence type="ECO:0000256" key="5">
    <source>
        <dbReference type="ARBA" id="ARBA00040214"/>
    </source>
</evidence>
<dbReference type="FunFam" id="1.25.40.190:FF:000003">
    <property type="entry name" value="Actin-related protein 2/3 complex subunit 5"/>
    <property type="match status" value="1"/>
</dbReference>
<organism evidence="8 9">
    <name type="scientific">Pichia californica</name>
    <dbReference type="NCBI Taxonomy" id="460514"/>
    <lineage>
        <taxon>Eukaryota</taxon>
        <taxon>Fungi</taxon>
        <taxon>Dikarya</taxon>
        <taxon>Ascomycota</taxon>
        <taxon>Saccharomycotina</taxon>
        <taxon>Pichiomycetes</taxon>
        <taxon>Pichiales</taxon>
        <taxon>Pichiaceae</taxon>
        <taxon>Pichia</taxon>
    </lineage>
</organism>
<evidence type="ECO:0000256" key="3">
    <source>
        <dbReference type="ARBA" id="ARBA00022490"/>
    </source>
</evidence>
<evidence type="ECO:0000313" key="8">
    <source>
        <dbReference type="EMBL" id="KAG0686972.1"/>
    </source>
</evidence>
<evidence type="ECO:0000256" key="6">
    <source>
        <dbReference type="ARBA" id="ARBA00060329"/>
    </source>
</evidence>
<evidence type="ECO:0000313" key="9">
    <source>
        <dbReference type="Proteomes" id="UP000697127"/>
    </source>
</evidence>
<evidence type="ECO:0000256" key="4">
    <source>
        <dbReference type="ARBA" id="ARBA00023212"/>
    </source>
</evidence>
<evidence type="ECO:0000256" key="1">
    <source>
        <dbReference type="ARBA" id="ARBA00004245"/>
    </source>
</evidence>
<dbReference type="InterPro" id="IPR006789">
    <property type="entry name" value="ARPC5"/>
</dbReference>
<dbReference type="SUPFAM" id="SSF69103">
    <property type="entry name" value="Arp2/3 complex 16 kDa subunit ARPC5"/>
    <property type="match status" value="1"/>
</dbReference>
<accession>A0A9P7BCI7</accession>
<reference evidence="8" key="1">
    <citation type="submission" date="2020-11" db="EMBL/GenBank/DDBJ databases">
        <title>Kefir isolates.</title>
        <authorList>
            <person name="Marcisauskas S."/>
            <person name="Kim Y."/>
            <person name="Blasche S."/>
        </authorList>
    </citation>
    <scope>NUCLEOTIDE SEQUENCE</scope>
    <source>
        <strain evidence="8">Olga-1</strain>
    </source>
</reference>
<comment type="caution">
    <text evidence="8">The sequence shown here is derived from an EMBL/GenBank/DDBJ whole genome shotgun (WGS) entry which is preliminary data.</text>
</comment>
<comment type="similarity">
    <text evidence="2 7">Belongs to the ARPC5 family.</text>
</comment>
<evidence type="ECO:0000256" key="2">
    <source>
        <dbReference type="ARBA" id="ARBA00006084"/>
    </source>
</evidence>
<keyword evidence="4 7" id="KW-0206">Cytoskeleton</keyword>
<dbReference type="Gene3D" id="1.25.40.190">
    <property type="entry name" value="Actin-related protein 2/3 complex subunit 5"/>
    <property type="match status" value="1"/>
</dbReference>
<dbReference type="GO" id="GO:0005885">
    <property type="term" value="C:Arp2/3 protein complex"/>
    <property type="evidence" value="ECO:0007669"/>
    <property type="project" value="InterPro"/>
</dbReference>
<dbReference type="AlphaFoldDB" id="A0A9P7BCI7"/>
<keyword evidence="3" id="KW-0963">Cytoplasm</keyword>
<dbReference type="Proteomes" id="UP000697127">
    <property type="component" value="Unassembled WGS sequence"/>
</dbReference>
<gene>
    <name evidence="8" type="ORF">C6P40_003070</name>
</gene>
<sequence>SKLKVQSSKFKVQNRKSQTRTTFMEYWRRIDIDQYDPDSQYIPDDLPESKPNTSLSDIQALTQTLRASIQRMSISEAFNTAIEYAPYGANEDVRVAYLKSIFEIFISVKTNDIPTIIKQLSLDNLDIIVKFLYTLMSKDWAMKQSGLLLVWLDKIAEQVGEGPIIRYMSDPYKL</sequence>
<name>A0A9P7BCI7_9ASCO</name>
<evidence type="ECO:0000256" key="7">
    <source>
        <dbReference type="RuleBase" id="RU004301"/>
    </source>
</evidence>
<dbReference type="InterPro" id="IPR036743">
    <property type="entry name" value="ARPC5_sf"/>
</dbReference>
<keyword evidence="9" id="KW-1185">Reference proteome</keyword>
<dbReference type="GO" id="GO:0030833">
    <property type="term" value="P:regulation of actin filament polymerization"/>
    <property type="evidence" value="ECO:0007669"/>
    <property type="project" value="InterPro"/>
</dbReference>
<feature type="non-terminal residue" evidence="8">
    <location>
        <position position="1"/>
    </location>
</feature>
<proteinExistence type="inferred from homology"/>
<comment type="function">
    <text evidence="7">Functions as component of the Arp2/3 complex which is involved in regulation of actin polymerization and together with an activating nucleation-promoting factor (NPF) mediates the formation of branched actin networks. Arp2/3 complex plays a critical role in the control of cell morphogenesis via the modulation of cell polarity development.</text>
</comment>
<dbReference type="PANTHER" id="PTHR12644">
    <property type="entry name" value="ARP2/3 COMPLEX 16 KD SUBUNIT P16-ARC"/>
    <property type="match status" value="1"/>
</dbReference>
<comment type="function">
    <text evidence="6">Functions as a component of the Arp2/3 complex which is involved in regulation of actin polymerization and together with an activating nucleation-promoting factor (NPF) mediates the formation of branched actin networks.</text>
</comment>
<comment type="subcellular location">
    <subcellularLocation>
        <location evidence="1">Cytoplasm</location>
        <location evidence="1">Cytoskeleton</location>
    </subcellularLocation>
</comment>
<dbReference type="EMBL" id="PUHW01000339">
    <property type="protein sequence ID" value="KAG0686972.1"/>
    <property type="molecule type" value="Genomic_DNA"/>
</dbReference>
<dbReference type="Pfam" id="PF04699">
    <property type="entry name" value="P16-Arc"/>
    <property type="match status" value="1"/>
</dbReference>